<evidence type="ECO:0000256" key="1">
    <source>
        <dbReference type="SAM" id="SignalP"/>
    </source>
</evidence>
<feature type="signal peptide" evidence="1">
    <location>
        <begin position="1"/>
        <end position="24"/>
    </location>
</feature>
<dbReference type="Proteomes" id="UP000247810">
    <property type="component" value="Unassembled WGS sequence"/>
</dbReference>
<evidence type="ECO:0000313" key="2">
    <source>
        <dbReference type="EMBL" id="PYH88551.1"/>
    </source>
</evidence>
<gene>
    <name evidence="2" type="ORF">BO71DRAFT_403767</name>
</gene>
<dbReference type="SUPFAM" id="SSF55486">
    <property type="entry name" value="Metalloproteases ('zincins'), catalytic domain"/>
    <property type="match status" value="1"/>
</dbReference>
<dbReference type="VEuPathDB" id="FungiDB:BO71DRAFT_403767"/>
<accession>A0A319CVN5</accession>
<protein>
    <recommendedName>
        <fullName evidence="4">Peptidase metallopeptidase domain-containing protein</fullName>
    </recommendedName>
</protein>
<evidence type="ECO:0000313" key="3">
    <source>
        <dbReference type="Proteomes" id="UP000247810"/>
    </source>
</evidence>
<organism evidence="2 3">
    <name type="scientific">Aspergillus ellipticus CBS 707.79</name>
    <dbReference type="NCBI Taxonomy" id="1448320"/>
    <lineage>
        <taxon>Eukaryota</taxon>
        <taxon>Fungi</taxon>
        <taxon>Dikarya</taxon>
        <taxon>Ascomycota</taxon>
        <taxon>Pezizomycotina</taxon>
        <taxon>Eurotiomycetes</taxon>
        <taxon>Eurotiomycetidae</taxon>
        <taxon>Eurotiales</taxon>
        <taxon>Aspergillaceae</taxon>
        <taxon>Aspergillus</taxon>
        <taxon>Aspergillus subgen. Circumdati</taxon>
    </lineage>
</organism>
<proteinExistence type="predicted"/>
<keyword evidence="1" id="KW-0732">Signal</keyword>
<sequence>MPPVWMWAAMLLSMLLALLPGVQAGHPVWENARFDSPDWIVRNPYIEGNNKLWPFKTIPVCFETRAVMHKYYISFHAAMDLWYAAGLPEAFMLFFPSDEACQALPYETVLVRDVPTGNLMSAELGHPPIIAGRTEHNFPAPGAPALYLAMPAIQPYDDFIADLAHLLGHVFGLGHEHQDPKYARRLRVPRRTRSVFDFHCANLPHYDEMQVRFGGGEGVYGPVGVCVNFGAAVAAGFEAAQWLPYPPNTYVSSDDLMADPDLYSIMLYDTFRGGQDERPVLKLRDGDRNIDKNKVPSGKDVEGLVILYNFHGTQDRLPFFNDPESPYYGDWRQYADCM</sequence>
<reference evidence="2 3" key="1">
    <citation type="submission" date="2018-02" db="EMBL/GenBank/DDBJ databases">
        <title>The genomes of Aspergillus section Nigri reveals drivers in fungal speciation.</title>
        <authorList>
            <consortium name="DOE Joint Genome Institute"/>
            <person name="Vesth T.C."/>
            <person name="Nybo J."/>
            <person name="Theobald S."/>
            <person name="Brandl J."/>
            <person name="Frisvad J.C."/>
            <person name="Nielsen K.F."/>
            <person name="Lyhne E.K."/>
            <person name="Kogle M.E."/>
            <person name="Kuo A."/>
            <person name="Riley R."/>
            <person name="Clum A."/>
            <person name="Nolan M."/>
            <person name="Lipzen A."/>
            <person name="Salamov A."/>
            <person name="Henrissat B."/>
            <person name="Wiebenga A."/>
            <person name="De vries R.P."/>
            <person name="Grigoriev I.V."/>
            <person name="Mortensen U.H."/>
            <person name="Andersen M.R."/>
            <person name="Baker S.E."/>
        </authorList>
    </citation>
    <scope>NUCLEOTIDE SEQUENCE [LARGE SCALE GENOMIC DNA]</scope>
    <source>
        <strain evidence="2 3">CBS 707.79</strain>
    </source>
</reference>
<dbReference type="OrthoDB" id="291007at2759"/>
<dbReference type="EMBL" id="KZ826083">
    <property type="protein sequence ID" value="PYH88551.1"/>
    <property type="molecule type" value="Genomic_DNA"/>
</dbReference>
<feature type="chain" id="PRO_5016353367" description="Peptidase metallopeptidase domain-containing protein" evidence="1">
    <location>
        <begin position="25"/>
        <end position="338"/>
    </location>
</feature>
<keyword evidence="3" id="KW-1185">Reference proteome</keyword>
<evidence type="ECO:0008006" key="4">
    <source>
        <dbReference type="Google" id="ProtNLM"/>
    </source>
</evidence>
<dbReference type="Gene3D" id="3.40.390.10">
    <property type="entry name" value="Collagenase (Catalytic Domain)"/>
    <property type="match status" value="1"/>
</dbReference>
<name>A0A319CVN5_9EURO</name>
<dbReference type="AlphaFoldDB" id="A0A319CVN5"/>
<dbReference type="GO" id="GO:0008237">
    <property type="term" value="F:metallopeptidase activity"/>
    <property type="evidence" value="ECO:0007669"/>
    <property type="project" value="InterPro"/>
</dbReference>
<dbReference type="InterPro" id="IPR024079">
    <property type="entry name" value="MetalloPept_cat_dom_sf"/>
</dbReference>
<dbReference type="STRING" id="1448320.A0A319CVN5"/>